<protein>
    <submittedName>
        <fullName evidence="1">Uncharacterized protein</fullName>
    </submittedName>
</protein>
<evidence type="ECO:0000313" key="1">
    <source>
        <dbReference type="EMBL" id="MEJ8643815.1"/>
    </source>
</evidence>
<name>A0ABU8U7G3_9ACTN</name>
<proteinExistence type="predicted"/>
<comment type="caution">
    <text evidence="1">The sequence shown here is derived from an EMBL/GenBank/DDBJ whole genome shotgun (WGS) entry which is preliminary data.</text>
</comment>
<keyword evidence="2" id="KW-1185">Reference proteome</keyword>
<sequence length="108" mass="11605">MVLAYEPRPVDVTTRTCAGTRTTASPRSGMMTPVARASSVWLFGSLAAKRFPRVRPPDQVRTGTPSVVRASTTWSLVAFMAATSWSGFRLGDHVGQSSGLPGQEFFDA</sequence>
<accession>A0ABU8U7G3</accession>
<organism evidence="1 2">
    <name type="scientific">Streptomyces caledonius</name>
    <dbReference type="NCBI Taxonomy" id="3134107"/>
    <lineage>
        <taxon>Bacteria</taxon>
        <taxon>Bacillati</taxon>
        <taxon>Actinomycetota</taxon>
        <taxon>Actinomycetes</taxon>
        <taxon>Kitasatosporales</taxon>
        <taxon>Streptomycetaceae</taxon>
        <taxon>Streptomyces</taxon>
    </lineage>
</organism>
<dbReference type="Proteomes" id="UP001382904">
    <property type="component" value="Unassembled WGS sequence"/>
</dbReference>
<evidence type="ECO:0000313" key="2">
    <source>
        <dbReference type="Proteomes" id="UP001382904"/>
    </source>
</evidence>
<reference evidence="1 2" key="1">
    <citation type="submission" date="2024-03" db="EMBL/GenBank/DDBJ databases">
        <title>Novel Streptomyces species of biotechnological and ecological value are a feature of Machair soil.</title>
        <authorList>
            <person name="Prole J.R."/>
            <person name="Goodfellow M."/>
            <person name="Allenby N."/>
            <person name="Ward A.C."/>
        </authorList>
    </citation>
    <scope>NUCLEOTIDE SEQUENCE [LARGE SCALE GENOMIC DNA]</scope>
    <source>
        <strain evidence="1 2">MS1.HAVA.3</strain>
    </source>
</reference>
<dbReference type="EMBL" id="JBBKAM010000002">
    <property type="protein sequence ID" value="MEJ8643815.1"/>
    <property type="molecule type" value="Genomic_DNA"/>
</dbReference>
<gene>
    <name evidence="1" type="ORF">WKI68_25485</name>
</gene>